<feature type="domain" description="PLD phosphodiesterase" evidence="1">
    <location>
        <begin position="393"/>
        <end position="420"/>
    </location>
</feature>
<evidence type="ECO:0000259" key="1">
    <source>
        <dbReference type="PROSITE" id="PS50035"/>
    </source>
</evidence>
<dbReference type="GO" id="GO:0030572">
    <property type="term" value="F:phosphatidyltransferase activity"/>
    <property type="evidence" value="ECO:0007669"/>
    <property type="project" value="UniProtKB-ARBA"/>
</dbReference>
<dbReference type="Proteomes" id="UP000028878">
    <property type="component" value="Unassembled WGS sequence"/>
</dbReference>
<protein>
    <submittedName>
        <fullName evidence="2">Phospholipase D/transphosphatidylase</fullName>
    </submittedName>
</protein>
<gene>
    <name evidence="2" type="ORF">BN948_03130</name>
</gene>
<dbReference type="SUPFAM" id="SSF56024">
    <property type="entry name" value="Phospholipase D/nuclease"/>
    <property type="match status" value="2"/>
</dbReference>
<dbReference type="CDD" id="cd09110">
    <property type="entry name" value="PLDc_CLS_1"/>
    <property type="match status" value="1"/>
</dbReference>
<dbReference type="Pfam" id="PF13091">
    <property type="entry name" value="PLDc_2"/>
    <property type="match status" value="2"/>
</dbReference>
<feature type="domain" description="PLD phosphodiesterase" evidence="1">
    <location>
        <begin position="203"/>
        <end position="230"/>
    </location>
</feature>
<name>A0A1L1PIW1_HYDIT</name>
<dbReference type="InterPro" id="IPR001736">
    <property type="entry name" value="PLipase_D/transphosphatidylase"/>
</dbReference>
<dbReference type="CDD" id="cd09159">
    <property type="entry name" value="PLDc_ybhO_like_2"/>
    <property type="match status" value="1"/>
</dbReference>
<keyword evidence="3" id="KW-1185">Reference proteome</keyword>
<dbReference type="PROSITE" id="PS51257">
    <property type="entry name" value="PROKAR_LIPOPROTEIN"/>
    <property type="match status" value="1"/>
</dbReference>
<dbReference type="PROSITE" id="PS50035">
    <property type="entry name" value="PLD"/>
    <property type="match status" value="2"/>
</dbReference>
<sequence length="480" mass="52153">MRTDAPDRPQPLPPARWWFALSWLCALTLLALVGCSSLPPREPPLAQAGGQGLVTVRGADGVVAGAQKRQTLQQLGNEGRHELLRHHLRTLTQTGDADLYRGNRTKLLVDGPATFAAMKAAIAKARSRVLLESYIFEDQGVAAEIADLLLQRAADGVTVAVIYDAVGSITTPTEFFQRLTDGGVAVCEFNPINPARRPGYWGITHRDHRKLLVVDQQVAFTGGINISRVYGSGSASWRRSARTSGGAPIDDGWRDTQIEMRGPVVPALATVFEATWREQGCKGELGGTPDQPLAAEPGDRVVKILASDPRDETNRIYTALIAAIDAAQVEVHISMAYFAPGQVFVQALCDAARRGVSVELVLPGRSDSSLVLHAGRSYYTQLLQAGVQIHEMDLAVMHAKTAVIDGVFSTVGSSNLDWISFVANNELNVIVLGEEFGGQMNALFERDRKDSRAVTLEAWERRGLGGRLMEGVGRLFERWL</sequence>
<evidence type="ECO:0000313" key="2">
    <source>
        <dbReference type="EMBL" id="CDN88694.1"/>
    </source>
</evidence>
<dbReference type="InterPro" id="IPR025202">
    <property type="entry name" value="PLD-like_dom"/>
</dbReference>
<dbReference type="EMBL" id="CCAE010000027">
    <property type="protein sequence ID" value="CDN88694.1"/>
    <property type="molecule type" value="Genomic_DNA"/>
</dbReference>
<dbReference type="AlphaFoldDB" id="A0A1L1PIW1"/>
<dbReference type="SMART" id="SM00155">
    <property type="entry name" value="PLDc"/>
    <property type="match status" value="2"/>
</dbReference>
<evidence type="ECO:0000313" key="3">
    <source>
        <dbReference type="Proteomes" id="UP000028878"/>
    </source>
</evidence>
<reference evidence="3" key="1">
    <citation type="submission" date="2014-11" db="EMBL/GenBank/DDBJ databases">
        <title>Draft genome sequence of Hydrogenophaga intermedia S1.</title>
        <authorList>
            <person name="Gan H.M."/>
            <person name="Chew T.H."/>
            <person name="Stolz A."/>
        </authorList>
    </citation>
    <scope>NUCLEOTIDE SEQUENCE [LARGE SCALE GENOMIC DNA]</scope>
    <source>
        <strain evidence="3">S1</strain>
    </source>
</reference>
<dbReference type="Gene3D" id="3.30.870.10">
    <property type="entry name" value="Endonuclease Chain A"/>
    <property type="match status" value="2"/>
</dbReference>
<dbReference type="PANTHER" id="PTHR21248">
    <property type="entry name" value="CARDIOLIPIN SYNTHASE"/>
    <property type="match status" value="1"/>
</dbReference>
<organism evidence="2 3">
    <name type="scientific">Hydrogenophaga intermedia</name>
    <dbReference type="NCBI Taxonomy" id="65786"/>
    <lineage>
        <taxon>Bacteria</taxon>
        <taxon>Pseudomonadati</taxon>
        <taxon>Pseudomonadota</taxon>
        <taxon>Betaproteobacteria</taxon>
        <taxon>Burkholderiales</taxon>
        <taxon>Comamonadaceae</taxon>
        <taxon>Hydrogenophaga</taxon>
    </lineage>
</organism>
<accession>A0A1L1PIW1</accession>
<proteinExistence type="predicted"/>
<dbReference type="PANTHER" id="PTHR21248:SF22">
    <property type="entry name" value="PHOSPHOLIPASE D"/>
    <property type="match status" value="1"/>
</dbReference>
<dbReference type="GO" id="GO:0032049">
    <property type="term" value="P:cardiolipin biosynthetic process"/>
    <property type="evidence" value="ECO:0007669"/>
    <property type="project" value="UniProtKB-ARBA"/>
</dbReference>